<feature type="signal peptide" evidence="8">
    <location>
        <begin position="1"/>
        <end position="21"/>
    </location>
</feature>
<keyword evidence="12" id="KW-1185">Reference proteome</keyword>
<dbReference type="SUPFAM" id="SSF55486">
    <property type="entry name" value="Metalloproteases ('zincins'), catalytic domain"/>
    <property type="match status" value="1"/>
</dbReference>
<evidence type="ECO:0000256" key="7">
    <source>
        <dbReference type="ARBA" id="ARBA00023049"/>
    </source>
</evidence>
<evidence type="ECO:0000256" key="3">
    <source>
        <dbReference type="ARBA" id="ARBA00022670"/>
    </source>
</evidence>
<accession>C6XM93</accession>
<evidence type="ECO:0000256" key="1">
    <source>
        <dbReference type="ARBA" id="ARBA00001947"/>
    </source>
</evidence>
<dbReference type="STRING" id="582402.Hbal_0334"/>
<keyword evidence="5 11" id="KW-0378">Hydrolase</keyword>
<reference evidence="12" key="1">
    <citation type="journal article" date="2011" name="J. Bacteriol.">
        <title>Genome sequences of eight morphologically diverse alphaproteobacteria.</title>
        <authorList>
            <consortium name="US DOE Joint Genome Institute"/>
            <person name="Brown P.J."/>
            <person name="Kysela D.T."/>
            <person name="Buechlein A."/>
            <person name="Hemmerich C."/>
            <person name="Brun Y.V."/>
        </authorList>
    </citation>
    <scope>NUCLEOTIDE SEQUENCE [LARGE SCALE GENOMIC DNA]</scope>
    <source>
        <strain evidence="12">ATCC 49814 / DSM 5838 / IFAM 1418</strain>
    </source>
</reference>
<evidence type="ECO:0000313" key="11">
    <source>
        <dbReference type="EMBL" id="ACT58036.1"/>
    </source>
</evidence>
<proteinExistence type="inferred from homology"/>
<dbReference type="EMBL" id="CP001678">
    <property type="protein sequence ID" value="ACT58036.1"/>
    <property type="molecule type" value="Genomic_DNA"/>
</dbReference>
<comment type="cofactor">
    <cofactor evidence="1">
        <name>Zn(2+)</name>
        <dbReference type="ChEBI" id="CHEBI:29105"/>
    </cofactor>
</comment>
<dbReference type="GO" id="GO:0046872">
    <property type="term" value="F:metal ion binding"/>
    <property type="evidence" value="ECO:0007669"/>
    <property type="project" value="UniProtKB-KW"/>
</dbReference>
<keyword evidence="3" id="KW-0645">Protease</keyword>
<evidence type="ECO:0000256" key="8">
    <source>
        <dbReference type="SAM" id="SignalP"/>
    </source>
</evidence>
<keyword evidence="8" id="KW-0732">Signal</keyword>
<sequence>MLKHLKLATSVLALSLAAACASVEPAIEDTNAAEQAVTEVTEVVEETKTAVTPQTPDFGAFGLDLSAMDESAAAGDDFFRHVNGKWYDTFEIPADKSRYGSFNLLADQSEIQVRTIIEDLAKSTPDLSTSSGKIGMFYKAFSDTDAINAAGLTPAQPYLDRISSLNNLDDLANIFASAGFASPFGGYVFADPKETDVYIFQAGLSGLGLPDRDYYFKSDEKSVEQRSKYVEFLTFLLTEAGFDSPSEAATQVMDLETKIAAAHWDRAISRNPEITYNKISVETLEAMATQFPVATFLDGIGLAGQTELIVGEIPPTQEELDEAGLSAEDAAKLGGGFPEAFQVIEDTPLDVWKAYLTAHFLSDHASVLPSNIDDANFDFYGKTLRGQPEQRARWKRAVGATENILGEAIGKEYVARHFPEENKVAMDALVANLRLAMAENLKELEWMGDDTKVKAKEKLDTFNPKIGYPKEFETFDTLIVTDHALDNKIAASDWQWKDNISQLGTEMDRDEWFMTPQTINAYYNPLFNEIVFPAAILQPPFFNISADPAVNYGAIGGVIGHEIGHGFDDQGSKFSADGSLSNWWTEDDLKSFRLLTKALVAQYNDFCPLDDGETCVNGQLTLGENIGDLGGLSLAYKAYKLSLNGEEDKVIDGLTGDQRFFMSWAQVWRSKYRDEATRQQLITDPHSPPYYRVNGPVRNLDAWYEAFGITEDHALYLPPEKRIKIW</sequence>
<protein>
    <submittedName>
        <fullName evidence="11">Endothelin-converting enzyme 1</fullName>
        <ecNumber evidence="11">3.4.24.71</ecNumber>
    </submittedName>
</protein>
<dbReference type="PROSITE" id="PS51257">
    <property type="entry name" value="PROKAR_LIPOPROTEIN"/>
    <property type="match status" value="1"/>
</dbReference>
<dbReference type="PRINTS" id="PR00786">
    <property type="entry name" value="NEPRILYSIN"/>
</dbReference>
<dbReference type="eggNOG" id="COG3590">
    <property type="taxonomic scope" value="Bacteria"/>
</dbReference>
<evidence type="ECO:0000259" key="10">
    <source>
        <dbReference type="Pfam" id="PF05649"/>
    </source>
</evidence>
<dbReference type="OrthoDB" id="9775677at2"/>
<dbReference type="InterPro" id="IPR042089">
    <property type="entry name" value="Peptidase_M13_dom_2"/>
</dbReference>
<dbReference type="AlphaFoldDB" id="C6XM93"/>
<dbReference type="GO" id="GO:0005886">
    <property type="term" value="C:plasma membrane"/>
    <property type="evidence" value="ECO:0007669"/>
    <property type="project" value="TreeGrafter"/>
</dbReference>
<dbReference type="GO" id="GO:0004222">
    <property type="term" value="F:metalloendopeptidase activity"/>
    <property type="evidence" value="ECO:0007669"/>
    <property type="project" value="UniProtKB-EC"/>
</dbReference>
<dbReference type="PANTHER" id="PTHR11733:SF167">
    <property type="entry name" value="FI17812P1-RELATED"/>
    <property type="match status" value="1"/>
</dbReference>
<feature type="domain" description="Peptidase M13 N-terminal" evidence="10">
    <location>
        <begin position="75"/>
        <end position="469"/>
    </location>
</feature>
<comment type="similarity">
    <text evidence="2">Belongs to the peptidase M13 family.</text>
</comment>
<feature type="domain" description="Peptidase M13 C-terminal" evidence="9">
    <location>
        <begin position="520"/>
        <end position="723"/>
    </location>
</feature>
<evidence type="ECO:0000313" key="12">
    <source>
        <dbReference type="Proteomes" id="UP000002745"/>
    </source>
</evidence>
<dbReference type="Gene3D" id="1.10.1380.10">
    <property type="entry name" value="Neutral endopeptidase , domain2"/>
    <property type="match status" value="1"/>
</dbReference>
<evidence type="ECO:0000256" key="4">
    <source>
        <dbReference type="ARBA" id="ARBA00022723"/>
    </source>
</evidence>
<dbReference type="GO" id="GO:0016485">
    <property type="term" value="P:protein processing"/>
    <property type="evidence" value="ECO:0007669"/>
    <property type="project" value="TreeGrafter"/>
</dbReference>
<name>C6XM93_HIRBI</name>
<dbReference type="Gene3D" id="3.40.390.10">
    <property type="entry name" value="Collagenase (Catalytic Domain)"/>
    <property type="match status" value="1"/>
</dbReference>
<keyword evidence="4" id="KW-0479">Metal-binding</keyword>
<dbReference type="Pfam" id="PF05649">
    <property type="entry name" value="Peptidase_M13_N"/>
    <property type="match status" value="1"/>
</dbReference>
<evidence type="ECO:0000256" key="6">
    <source>
        <dbReference type="ARBA" id="ARBA00022833"/>
    </source>
</evidence>
<dbReference type="KEGG" id="hba:Hbal_0334"/>
<dbReference type="PANTHER" id="PTHR11733">
    <property type="entry name" value="ZINC METALLOPROTEASE FAMILY M13 NEPRILYSIN-RELATED"/>
    <property type="match status" value="1"/>
</dbReference>
<dbReference type="Proteomes" id="UP000002745">
    <property type="component" value="Chromosome"/>
</dbReference>
<keyword evidence="7" id="KW-0482">Metalloprotease</keyword>
<dbReference type="InterPro" id="IPR008753">
    <property type="entry name" value="Peptidase_M13_N"/>
</dbReference>
<dbReference type="Pfam" id="PF01431">
    <property type="entry name" value="Peptidase_M13"/>
    <property type="match status" value="1"/>
</dbReference>
<evidence type="ECO:0000256" key="5">
    <source>
        <dbReference type="ARBA" id="ARBA00022801"/>
    </source>
</evidence>
<dbReference type="PROSITE" id="PS51885">
    <property type="entry name" value="NEPRILYSIN"/>
    <property type="match status" value="1"/>
</dbReference>
<gene>
    <name evidence="11" type="ordered locus">Hbal_0334</name>
</gene>
<dbReference type="RefSeq" id="WP_012778194.1">
    <property type="nucleotide sequence ID" value="NC_012982.1"/>
</dbReference>
<dbReference type="InterPro" id="IPR024079">
    <property type="entry name" value="MetalloPept_cat_dom_sf"/>
</dbReference>
<organism evidence="11 12">
    <name type="scientific">Hirschia baltica (strain ATCC 49814 / DSM 5838 / IFAM 1418)</name>
    <dbReference type="NCBI Taxonomy" id="582402"/>
    <lineage>
        <taxon>Bacteria</taxon>
        <taxon>Pseudomonadati</taxon>
        <taxon>Pseudomonadota</taxon>
        <taxon>Alphaproteobacteria</taxon>
        <taxon>Hyphomonadales</taxon>
        <taxon>Hyphomonadaceae</taxon>
        <taxon>Hirschia</taxon>
    </lineage>
</organism>
<evidence type="ECO:0000256" key="2">
    <source>
        <dbReference type="ARBA" id="ARBA00007357"/>
    </source>
</evidence>
<feature type="chain" id="PRO_5002973912" evidence="8">
    <location>
        <begin position="22"/>
        <end position="726"/>
    </location>
</feature>
<keyword evidence="6" id="KW-0862">Zinc</keyword>
<dbReference type="EC" id="3.4.24.71" evidence="11"/>
<dbReference type="HOGENOM" id="CLU_006187_7_2_5"/>
<dbReference type="InterPro" id="IPR018497">
    <property type="entry name" value="Peptidase_M13_C"/>
</dbReference>
<evidence type="ECO:0000259" key="9">
    <source>
        <dbReference type="Pfam" id="PF01431"/>
    </source>
</evidence>
<dbReference type="InterPro" id="IPR000718">
    <property type="entry name" value="Peptidase_M13"/>
</dbReference>
<dbReference type="CDD" id="cd08662">
    <property type="entry name" value="M13"/>
    <property type="match status" value="1"/>
</dbReference>